<keyword evidence="3" id="KW-0560">Oxidoreductase</keyword>
<feature type="region of interest" description="Disordered" evidence="5">
    <location>
        <begin position="231"/>
        <end position="265"/>
    </location>
</feature>
<reference evidence="7 8" key="1">
    <citation type="journal article" date="2011" name="Science">
        <title>The Selaginella genome identifies genetic changes associated with the evolution of vascular plants.</title>
        <authorList>
            <person name="Banks J.A."/>
            <person name="Nishiyama T."/>
            <person name="Hasebe M."/>
            <person name="Bowman J.L."/>
            <person name="Gribskov M."/>
            <person name="dePamphilis C."/>
            <person name="Albert V.A."/>
            <person name="Aono N."/>
            <person name="Aoyama T."/>
            <person name="Ambrose B.A."/>
            <person name="Ashton N.W."/>
            <person name="Axtell M.J."/>
            <person name="Barker E."/>
            <person name="Barker M.S."/>
            <person name="Bennetzen J.L."/>
            <person name="Bonawitz N.D."/>
            <person name="Chapple C."/>
            <person name="Cheng C."/>
            <person name="Correa L.G."/>
            <person name="Dacre M."/>
            <person name="DeBarry J."/>
            <person name="Dreyer I."/>
            <person name="Elias M."/>
            <person name="Engstrom E.M."/>
            <person name="Estelle M."/>
            <person name="Feng L."/>
            <person name="Finet C."/>
            <person name="Floyd S.K."/>
            <person name="Frommer W.B."/>
            <person name="Fujita T."/>
            <person name="Gramzow L."/>
            <person name="Gutensohn M."/>
            <person name="Harholt J."/>
            <person name="Hattori M."/>
            <person name="Heyl A."/>
            <person name="Hirai T."/>
            <person name="Hiwatashi Y."/>
            <person name="Ishikawa M."/>
            <person name="Iwata M."/>
            <person name="Karol K.G."/>
            <person name="Koehler B."/>
            <person name="Kolukisaoglu U."/>
            <person name="Kubo M."/>
            <person name="Kurata T."/>
            <person name="Lalonde S."/>
            <person name="Li K."/>
            <person name="Li Y."/>
            <person name="Litt A."/>
            <person name="Lyons E."/>
            <person name="Manning G."/>
            <person name="Maruyama T."/>
            <person name="Michael T.P."/>
            <person name="Mikami K."/>
            <person name="Miyazaki S."/>
            <person name="Morinaga S."/>
            <person name="Murata T."/>
            <person name="Mueller-Roeber B."/>
            <person name="Nelson D.R."/>
            <person name="Obara M."/>
            <person name="Oguri Y."/>
            <person name="Olmstead R.G."/>
            <person name="Onodera N."/>
            <person name="Petersen B.L."/>
            <person name="Pils B."/>
            <person name="Prigge M."/>
            <person name="Rensing S.A."/>
            <person name="Riano-Pachon D.M."/>
            <person name="Roberts A.W."/>
            <person name="Sato Y."/>
            <person name="Scheller H.V."/>
            <person name="Schulz B."/>
            <person name="Schulz C."/>
            <person name="Shakirov E.V."/>
            <person name="Shibagaki N."/>
            <person name="Shinohara N."/>
            <person name="Shippen D.E."/>
            <person name="Soerensen I."/>
            <person name="Sotooka R."/>
            <person name="Sugimoto N."/>
            <person name="Sugita M."/>
            <person name="Sumikawa N."/>
            <person name="Tanurdzic M."/>
            <person name="Theissen G."/>
            <person name="Ulvskov P."/>
            <person name="Wakazuki S."/>
            <person name="Weng J.K."/>
            <person name="Willats W.W."/>
            <person name="Wipf D."/>
            <person name="Wolf P.G."/>
            <person name="Yang L."/>
            <person name="Zimmer A.D."/>
            <person name="Zhu Q."/>
            <person name="Mitros T."/>
            <person name="Hellsten U."/>
            <person name="Loque D."/>
            <person name="Otillar R."/>
            <person name="Salamov A."/>
            <person name="Schmutz J."/>
            <person name="Shapiro H."/>
            <person name="Lindquist E."/>
            <person name="Lucas S."/>
            <person name="Rokhsar D."/>
            <person name="Grigoriev I.V."/>
        </authorList>
    </citation>
    <scope>NUCLEOTIDE SEQUENCE [LARGE SCALE GENOMIC DNA]</scope>
</reference>
<evidence type="ECO:0000256" key="2">
    <source>
        <dbReference type="ARBA" id="ARBA00022723"/>
    </source>
</evidence>
<dbReference type="EMBL" id="GL377620">
    <property type="protein sequence ID" value="EFJ16094.1"/>
    <property type="molecule type" value="Genomic_DNA"/>
</dbReference>
<organism evidence="8">
    <name type="scientific">Selaginella moellendorffii</name>
    <name type="common">Spikemoss</name>
    <dbReference type="NCBI Taxonomy" id="88036"/>
    <lineage>
        <taxon>Eukaryota</taxon>
        <taxon>Viridiplantae</taxon>
        <taxon>Streptophyta</taxon>
        <taxon>Embryophyta</taxon>
        <taxon>Tracheophyta</taxon>
        <taxon>Lycopodiopsida</taxon>
        <taxon>Selaginellales</taxon>
        <taxon>Selaginellaceae</taxon>
        <taxon>Selaginella</taxon>
    </lineage>
</organism>
<dbReference type="Pfam" id="PF03171">
    <property type="entry name" value="2OG-FeII_Oxy"/>
    <property type="match status" value="1"/>
</dbReference>
<evidence type="ECO:0000313" key="8">
    <source>
        <dbReference type="Proteomes" id="UP000001514"/>
    </source>
</evidence>
<sequence length="265" mass="30109">MKMYLTRLTQASNPEEGLFGAGVHSDYGMLTLLASGGIPGLQMCKMKDPKEQIWTNVQPLKGAFVVNLGDMLESWTNNLFRIVMDYFRQIAFFMGPNFDCIVEYIPTCCSELNPSKFPPVKSGDHLLGRYKVTHKDWQTENGLLCRIQFLVKDRGVAPEILIVVDHLLLQGKREKFPALLKHLCHKLLAYPVVHNIEESRLQAGLNHEISTRENRKPTDVTFLSCCARRSKSGQERSMHSSRSARGSDKHRICLFQKQKGPTSYP</sequence>
<dbReference type="Gene3D" id="2.60.120.330">
    <property type="entry name" value="B-lactam Antibiotic, Isopenicillin N Synthase, Chain"/>
    <property type="match status" value="1"/>
</dbReference>
<keyword evidence="4" id="KW-0408">Iron</keyword>
<name>D8SHE0_SELML</name>
<dbReference type="GO" id="GO:0046872">
    <property type="term" value="F:metal ion binding"/>
    <property type="evidence" value="ECO:0007669"/>
    <property type="project" value="UniProtKB-KW"/>
</dbReference>
<dbReference type="KEGG" id="smo:SELMODRAFT_422116"/>
<dbReference type="AlphaFoldDB" id="D8SHE0"/>
<evidence type="ECO:0000313" key="7">
    <source>
        <dbReference type="EMBL" id="EFJ16094.1"/>
    </source>
</evidence>
<dbReference type="InParanoid" id="D8SHE0"/>
<dbReference type="PANTHER" id="PTHR10209">
    <property type="entry name" value="OXIDOREDUCTASE, 2OG-FE II OXYGENASE FAMILY PROTEIN"/>
    <property type="match status" value="1"/>
</dbReference>
<evidence type="ECO:0000259" key="6">
    <source>
        <dbReference type="Pfam" id="PF03171"/>
    </source>
</evidence>
<dbReference type="InterPro" id="IPR027443">
    <property type="entry name" value="IPNS-like_sf"/>
</dbReference>
<proteinExistence type="inferred from homology"/>
<evidence type="ECO:0000256" key="1">
    <source>
        <dbReference type="ARBA" id="ARBA00008056"/>
    </source>
</evidence>
<dbReference type="InterPro" id="IPR044861">
    <property type="entry name" value="IPNS-like_FE2OG_OXY"/>
</dbReference>
<dbReference type="eggNOG" id="KOG0143">
    <property type="taxonomic scope" value="Eukaryota"/>
</dbReference>
<dbReference type="Proteomes" id="UP000001514">
    <property type="component" value="Unassembled WGS sequence"/>
</dbReference>
<dbReference type="HOGENOM" id="CLU_1051306_0_0_1"/>
<dbReference type="STRING" id="88036.D8SHE0"/>
<gene>
    <name evidence="7" type="ORF">SELMODRAFT_422116</name>
</gene>
<dbReference type="Gramene" id="EFJ16094">
    <property type="protein sequence ID" value="EFJ16094"/>
    <property type="gene ID" value="SELMODRAFT_422116"/>
</dbReference>
<keyword evidence="8" id="KW-1185">Reference proteome</keyword>
<protein>
    <recommendedName>
        <fullName evidence="6">Isopenicillin N synthase-like Fe(2+) 2OG dioxygenase domain-containing protein</fullName>
    </recommendedName>
</protein>
<comment type="similarity">
    <text evidence="1">Belongs to the iron/ascorbate-dependent oxidoreductase family.</text>
</comment>
<dbReference type="SUPFAM" id="SSF51197">
    <property type="entry name" value="Clavaminate synthase-like"/>
    <property type="match status" value="1"/>
</dbReference>
<evidence type="ECO:0000256" key="3">
    <source>
        <dbReference type="ARBA" id="ARBA00023002"/>
    </source>
</evidence>
<evidence type="ECO:0000256" key="5">
    <source>
        <dbReference type="SAM" id="MobiDB-lite"/>
    </source>
</evidence>
<evidence type="ECO:0000256" key="4">
    <source>
        <dbReference type="ARBA" id="ARBA00023004"/>
    </source>
</evidence>
<dbReference type="GO" id="GO:0016491">
    <property type="term" value="F:oxidoreductase activity"/>
    <property type="evidence" value="ECO:0007669"/>
    <property type="project" value="UniProtKB-KW"/>
</dbReference>
<dbReference type="PANTHER" id="PTHR10209:SF590">
    <property type="entry name" value="2-OXOGLUTARATE (2OG) AND FE(II)-DEPENDENT OXYGENASE SUPERFAMILY PROTEIN"/>
    <property type="match status" value="1"/>
</dbReference>
<accession>D8SHE0</accession>
<keyword evidence="2" id="KW-0479">Metal-binding</keyword>
<feature type="domain" description="Isopenicillin N synthase-like Fe(2+) 2OG dioxygenase" evidence="6">
    <location>
        <begin position="18"/>
        <end position="82"/>
    </location>
</feature>